<dbReference type="AlphaFoldDB" id="A0A1F5LK54"/>
<organism evidence="11 12">
    <name type="scientific">Penicillium arizonense</name>
    <dbReference type="NCBI Taxonomy" id="1835702"/>
    <lineage>
        <taxon>Eukaryota</taxon>
        <taxon>Fungi</taxon>
        <taxon>Dikarya</taxon>
        <taxon>Ascomycota</taxon>
        <taxon>Pezizomycotina</taxon>
        <taxon>Eurotiomycetes</taxon>
        <taxon>Eurotiomycetidae</taxon>
        <taxon>Eurotiales</taxon>
        <taxon>Aspergillaceae</taxon>
        <taxon>Penicillium</taxon>
    </lineage>
</organism>
<dbReference type="STRING" id="1835702.A0A1F5LK54"/>
<feature type="region of interest" description="Disordered" evidence="10">
    <location>
        <begin position="1"/>
        <end position="49"/>
    </location>
</feature>
<name>A0A1F5LK54_PENAI</name>
<keyword evidence="6" id="KW-1133">Transmembrane helix</keyword>
<sequence>MADESRDTSSLAEAGDIPRSFNANPDSKKSKHERASSQTGKLWDAFGNPEEPANALAKATYKPPGKDPKDASYSEIIGSVSLSEFSTIHKRPCARESLMTGIGVGFGVGGLRGVLKGRYYLWSAGNWAVGMFAISSLAAYEFCRYRRIQELSGMAEALDLMNQLKAKKQGEKDRAEEEATLRARLAEEERKKKSWTNPSNYKFW</sequence>
<dbReference type="Pfam" id="PF12597">
    <property type="entry name" value="Cox20"/>
    <property type="match status" value="1"/>
</dbReference>
<evidence type="ECO:0000256" key="4">
    <source>
        <dbReference type="ARBA" id="ARBA00022692"/>
    </source>
</evidence>
<comment type="function">
    <text evidence="9">Involved in the assembly of the cytochrome c oxidase complex.</text>
</comment>
<dbReference type="Proteomes" id="UP000177622">
    <property type="component" value="Unassembled WGS sequence"/>
</dbReference>
<comment type="similarity">
    <text evidence="2 9">Belongs to the COX20 family.</text>
</comment>
<evidence type="ECO:0000313" key="12">
    <source>
        <dbReference type="Proteomes" id="UP000177622"/>
    </source>
</evidence>
<comment type="caution">
    <text evidence="11">The sequence shown here is derived from an EMBL/GenBank/DDBJ whole genome shotgun (WGS) entry which is preliminary data.</text>
</comment>
<dbReference type="GO" id="GO:0033617">
    <property type="term" value="P:mitochondrial respiratory chain complex IV assembly"/>
    <property type="evidence" value="ECO:0007669"/>
    <property type="project" value="InterPro"/>
</dbReference>
<evidence type="ECO:0000256" key="2">
    <source>
        <dbReference type="ARBA" id="ARBA00009575"/>
    </source>
</evidence>
<evidence type="ECO:0000256" key="5">
    <source>
        <dbReference type="ARBA" id="ARBA00022792"/>
    </source>
</evidence>
<keyword evidence="7 9" id="KW-0496">Mitochondrion</keyword>
<accession>A0A1F5LK54</accession>
<comment type="subcellular location">
    <subcellularLocation>
        <location evidence="1 9">Mitochondrion inner membrane</location>
    </subcellularLocation>
</comment>
<evidence type="ECO:0000256" key="1">
    <source>
        <dbReference type="ARBA" id="ARBA00004273"/>
    </source>
</evidence>
<evidence type="ECO:0000256" key="3">
    <source>
        <dbReference type="ARBA" id="ARBA00017689"/>
    </source>
</evidence>
<evidence type="ECO:0000256" key="6">
    <source>
        <dbReference type="ARBA" id="ARBA00022989"/>
    </source>
</evidence>
<keyword evidence="4" id="KW-0812">Transmembrane</keyword>
<evidence type="ECO:0000256" key="10">
    <source>
        <dbReference type="SAM" id="MobiDB-lite"/>
    </source>
</evidence>
<evidence type="ECO:0000256" key="7">
    <source>
        <dbReference type="ARBA" id="ARBA00023128"/>
    </source>
</evidence>
<dbReference type="OrthoDB" id="14603at2759"/>
<keyword evidence="12" id="KW-1185">Reference proteome</keyword>
<evidence type="ECO:0000256" key="8">
    <source>
        <dbReference type="ARBA" id="ARBA00023136"/>
    </source>
</evidence>
<keyword evidence="8 9" id="KW-0472">Membrane</keyword>
<dbReference type="PANTHER" id="PTHR31586">
    <property type="entry name" value="CYTOCHROME C OXIDASE PROTEIN 20"/>
    <property type="match status" value="1"/>
</dbReference>
<gene>
    <name evidence="11" type="ORF">PENARI_c008G01836</name>
</gene>
<dbReference type="PANTHER" id="PTHR31586:SF1">
    <property type="entry name" value="CYTOCHROME C OXIDASE ASSEMBLY PROTEIN COX20, MITOCHONDRIAL"/>
    <property type="match status" value="1"/>
</dbReference>
<reference evidence="11 12" key="1">
    <citation type="journal article" date="2016" name="Sci. Rep.">
        <title>Penicillium arizonense, a new, genome sequenced fungal species, reveals a high chemical diversity in secreted metabolites.</title>
        <authorList>
            <person name="Grijseels S."/>
            <person name="Nielsen J.C."/>
            <person name="Randelovic M."/>
            <person name="Nielsen J."/>
            <person name="Nielsen K.F."/>
            <person name="Workman M."/>
            <person name="Frisvad J.C."/>
        </authorList>
    </citation>
    <scope>NUCLEOTIDE SEQUENCE [LARGE SCALE GENOMIC DNA]</scope>
    <source>
        <strain evidence="11 12">CBS 141311</strain>
    </source>
</reference>
<proteinExistence type="inferred from homology"/>
<keyword evidence="5 9" id="KW-0999">Mitochondrion inner membrane</keyword>
<dbReference type="RefSeq" id="XP_022488760.1">
    <property type="nucleotide sequence ID" value="XM_022631328.1"/>
</dbReference>
<dbReference type="GeneID" id="34576062"/>
<dbReference type="InterPro" id="IPR022533">
    <property type="entry name" value="Cox20"/>
</dbReference>
<dbReference type="GO" id="GO:0005743">
    <property type="term" value="C:mitochondrial inner membrane"/>
    <property type="evidence" value="ECO:0007669"/>
    <property type="project" value="UniProtKB-SubCell"/>
</dbReference>
<dbReference type="PIRSF" id="PIRSF007871">
    <property type="entry name" value="Cox20"/>
    <property type="match status" value="1"/>
</dbReference>
<dbReference type="EMBL" id="LXJU01000008">
    <property type="protein sequence ID" value="OGE53321.1"/>
    <property type="molecule type" value="Genomic_DNA"/>
</dbReference>
<evidence type="ECO:0000313" key="11">
    <source>
        <dbReference type="EMBL" id="OGE53321.1"/>
    </source>
</evidence>
<evidence type="ECO:0000256" key="9">
    <source>
        <dbReference type="PIRNR" id="PIRNR007871"/>
    </source>
</evidence>
<protein>
    <recommendedName>
        <fullName evidence="3 9">Cytochrome c oxidase assembly protein COX20, mitochondrial</fullName>
    </recommendedName>
</protein>